<dbReference type="InterPro" id="IPR046277">
    <property type="entry name" value="DUF6310"/>
</dbReference>
<keyword evidence="3" id="KW-0732">Signal</keyword>
<keyword evidence="6" id="KW-1185">Reference proteome</keyword>
<evidence type="ECO:0000256" key="1">
    <source>
        <dbReference type="SAM" id="MobiDB-lite"/>
    </source>
</evidence>
<name>A0A085WPU0_9BACT</name>
<accession>A0A085WPU0</accession>
<comment type="caution">
    <text evidence="5">The sequence shown here is derived from an EMBL/GenBank/DDBJ whole genome shotgun (WGS) entry which is preliminary data.</text>
</comment>
<evidence type="ECO:0000259" key="4">
    <source>
        <dbReference type="Pfam" id="PF19829"/>
    </source>
</evidence>
<keyword evidence="2" id="KW-0812">Transmembrane</keyword>
<dbReference type="Proteomes" id="UP000028725">
    <property type="component" value="Unassembled WGS sequence"/>
</dbReference>
<feature type="domain" description="DUF6310" evidence="4">
    <location>
        <begin position="180"/>
        <end position="302"/>
    </location>
</feature>
<evidence type="ECO:0000313" key="6">
    <source>
        <dbReference type="Proteomes" id="UP000028725"/>
    </source>
</evidence>
<evidence type="ECO:0000256" key="2">
    <source>
        <dbReference type="SAM" id="Phobius"/>
    </source>
</evidence>
<keyword evidence="2" id="KW-1133">Transmembrane helix</keyword>
<dbReference type="STRING" id="394096.DB31_6678"/>
<feature type="signal peptide" evidence="3">
    <location>
        <begin position="1"/>
        <end position="23"/>
    </location>
</feature>
<feature type="chain" id="PRO_5001799845" description="DUF6310 domain-containing protein" evidence="3">
    <location>
        <begin position="24"/>
        <end position="304"/>
    </location>
</feature>
<dbReference type="Pfam" id="PF19829">
    <property type="entry name" value="DUF6310"/>
    <property type="match status" value="1"/>
</dbReference>
<reference evidence="5 6" key="1">
    <citation type="submission" date="2014-04" db="EMBL/GenBank/DDBJ databases">
        <title>Genome assembly of Hyalangium minutum DSM 14724.</title>
        <authorList>
            <person name="Sharma G."/>
            <person name="Subramanian S."/>
        </authorList>
    </citation>
    <scope>NUCLEOTIDE SEQUENCE [LARGE SCALE GENOMIC DNA]</scope>
    <source>
        <strain evidence="5 6">DSM 14724</strain>
    </source>
</reference>
<sequence length="304" mass="33430">MAMRLQTCSVPLFLLLLSACATMDLSPGEVEAPSPRLANLQRAALYPWTDDGQCAVREASNEWPILAERCFHALDRDRVRFRDVTKRCAVAYADAATPAVVALCIFAAPEIVAGAVIVIGVVVVAAAIQEGSDAYQRNASRERAKPKAQTRPANEPLANQAPKPRGSSTGDIFPPPPETKPRSPSCDPIPVRHAGGDVPHNECADKFPPNRYPGMDVFVGGERFDALQVGVRVLWEIKTHRFNTYPDFIQDQEIEKEIEQLREERRAAQACGYDFVVGVSTQAHKDALLRVDRFLNVVVTGCKR</sequence>
<dbReference type="EMBL" id="JMCB01000004">
    <property type="protein sequence ID" value="KFE69703.1"/>
    <property type="molecule type" value="Genomic_DNA"/>
</dbReference>
<dbReference type="PATRIC" id="fig|394096.3.peg.2776"/>
<evidence type="ECO:0000313" key="5">
    <source>
        <dbReference type="EMBL" id="KFE69703.1"/>
    </source>
</evidence>
<dbReference type="AlphaFoldDB" id="A0A085WPU0"/>
<gene>
    <name evidence="5" type="ORF">DB31_6678</name>
</gene>
<protein>
    <recommendedName>
        <fullName evidence="4">DUF6310 domain-containing protein</fullName>
    </recommendedName>
</protein>
<evidence type="ECO:0000256" key="3">
    <source>
        <dbReference type="SAM" id="SignalP"/>
    </source>
</evidence>
<feature type="transmembrane region" description="Helical" evidence="2">
    <location>
        <begin position="100"/>
        <end position="128"/>
    </location>
</feature>
<dbReference type="PROSITE" id="PS51257">
    <property type="entry name" value="PROKAR_LIPOPROTEIN"/>
    <property type="match status" value="1"/>
</dbReference>
<keyword evidence="2" id="KW-0472">Membrane</keyword>
<proteinExistence type="predicted"/>
<organism evidence="5 6">
    <name type="scientific">Hyalangium minutum</name>
    <dbReference type="NCBI Taxonomy" id="394096"/>
    <lineage>
        <taxon>Bacteria</taxon>
        <taxon>Pseudomonadati</taxon>
        <taxon>Myxococcota</taxon>
        <taxon>Myxococcia</taxon>
        <taxon>Myxococcales</taxon>
        <taxon>Cystobacterineae</taxon>
        <taxon>Archangiaceae</taxon>
        <taxon>Hyalangium</taxon>
    </lineage>
</organism>
<feature type="region of interest" description="Disordered" evidence="1">
    <location>
        <begin position="134"/>
        <end position="205"/>
    </location>
</feature>